<keyword evidence="2" id="KW-1185">Reference proteome</keyword>
<dbReference type="EMBL" id="CAMPGE010011623">
    <property type="protein sequence ID" value="CAI2370443.1"/>
    <property type="molecule type" value="Genomic_DNA"/>
</dbReference>
<evidence type="ECO:0000313" key="1">
    <source>
        <dbReference type="EMBL" id="CAI2370443.1"/>
    </source>
</evidence>
<accession>A0AAD1UN69</accession>
<evidence type="ECO:0000313" key="2">
    <source>
        <dbReference type="Proteomes" id="UP001295684"/>
    </source>
</evidence>
<name>A0AAD1UN69_EUPCR</name>
<gene>
    <name evidence="1" type="ORF">ECRASSUSDP1_LOCUS11756</name>
</gene>
<comment type="caution">
    <text evidence="1">The sequence shown here is derived from an EMBL/GenBank/DDBJ whole genome shotgun (WGS) entry which is preliminary data.</text>
</comment>
<organism evidence="1 2">
    <name type="scientific">Euplotes crassus</name>
    <dbReference type="NCBI Taxonomy" id="5936"/>
    <lineage>
        <taxon>Eukaryota</taxon>
        <taxon>Sar</taxon>
        <taxon>Alveolata</taxon>
        <taxon>Ciliophora</taxon>
        <taxon>Intramacronucleata</taxon>
        <taxon>Spirotrichea</taxon>
        <taxon>Hypotrichia</taxon>
        <taxon>Euplotida</taxon>
        <taxon>Euplotidae</taxon>
        <taxon>Moneuplotes</taxon>
    </lineage>
</organism>
<protein>
    <submittedName>
        <fullName evidence="1">Uncharacterized protein</fullName>
    </submittedName>
</protein>
<dbReference type="Proteomes" id="UP001295684">
    <property type="component" value="Unassembled WGS sequence"/>
</dbReference>
<proteinExistence type="predicted"/>
<reference evidence="1" key="1">
    <citation type="submission" date="2023-07" db="EMBL/GenBank/DDBJ databases">
        <authorList>
            <consortium name="AG Swart"/>
            <person name="Singh M."/>
            <person name="Singh A."/>
            <person name="Seah K."/>
            <person name="Emmerich C."/>
        </authorList>
    </citation>
    <scope>NUCLEOTIDE SEQUENCE</scope>
    <source>
        <strain evidence="1">DP1</strain>
    </source>
</reference>
<dbReference type="AlphaFoldDB" id="A0AAD1UN69"/>
<sequence length="376" mass="42922">MQKDNYRLGGFLGQDAEDILYNELMEEIGLQRTKSSDQEPPLNINEAEVNDDLNLLEVGSSFDFHDFSYNLGKEDENLFANIKDEKYDPTDGQREVELVSNNFDILNSDVMVPASGDDELIHEEAKEIPHDKKLLDQASINESCSKSTTPDSEKFDIVSFLSKRLELSHYNKIYEGLKQNRPRGRPRIIKDTDKDVIWNQIFEQLAIKGSKRRIKQRIDAKTASICRDSKKVVDHILKYVGSKCRYKSSDMEEVIDSYAEAFTVGFVPAVLEGGAVEDKIRLFCQFIVLSYPEAKVGTIISSLEEANYLSFDESQNLLRQVKIRKLSSKKNFQNLVSQNVCFKNIILKLLAKLDSSPLNNKEEFRTILGQLIAEEI</sequence>